<keyword evidence="1" id="KW-0812">Transmembrane</keyword>
<gene>
    <name evidence="2" type="ORF">C6B37_01020</name>
</gene>
<protein>
    <submittedName>
        <fullName evidence="2">Uncharacterized protein</fullName>
    </submittedName>
</protein>
<comment type="caution">
    <text evidence="2">The sequence shown here is derived from an EMBL/GenBank/DDBJ whole genome shotgun (WGS) entry which is preliminary data.</text>
</comment>
<dbReference type="Proteomes" id="UP000238672">
    <property type="component" value="Unassembled WGS sequence"/>
</dbReference>
<evidence type="ECO:0000313" key="2">
    <source>
        <dbReference type="EMBL" id="PQP79802.1"/>
    </source>
</evidence>
<evidence type="ECO:0000313" key="3">
    <source>
        <dbReference type="Proteomes" id="UP000238672"/>
    </source>
</evidence>
<organism evidence="2 3">
    <name type="scientific">Candidatus Phytoplasma phoenicium</name>
    <dbReference type="NCBI Taxonomy" id="198422"/>
    <lineage>
        <taxon>Bacteria</taxon>
        <taxon>Bacillati</taxon>
        <taxon>Mycoplasmatota</taxon>
        <taxon>Mollicutes</taxon>
        <taxon>Acholeplasmatales</taxon>
        <taxon>Acholeplasmataceae</taxon>
        <taxon>Candidatus Phytoplasma</taxon>
        <taxon>16SrIX (Pigeon pea witches'-broom group)</taxon>
    </lineage>
</organism>
<dbReference type="AlphaFoldDB" id="A0A2S8NV72"/>
<keyword evidence="3" id="KW-1185">Reference proteome</keyword>
<keyword evidence="1" id="KW-0472">Membrane</keyword>
<name>A0A2S8NV72_9MOLU</name>
<feature type="transmembrane region" description="Helical" evidence="1">
    <location>
        <begin position="12"/>
        <end position="30"/>
    </location>
</feature>
<accession>A0A2S8NV72</accession>
<reference evidence="2 3" key="1">
    <citation type="submission" date="2018-02" db="EMBL/GenBank/DDBJ databases">
        <title>Metagenomics reveals mixed infection of spiroplasma and phytoplasma in chicory.</title>
        <authorList>
            <person name="Polano C."/>
            <person name="Moruzzi S."/>
            <person name="Ermacora P."/>
            <person name="Ferrini F."/>
            <person name="Martini M."/>
            <person name="Firrao G."/>
        </authorList>
    </citation>
    <scope>NUCLEOTIDE SEQUENCE [LARGE SCALE GENOMIC DNA]</scope>
    <source>
        <strain evidence="2 3">ChiP</strain>
    </source>
</reference>
<sequence length="200" mass="22996">MLKNQTKNKVFTTLVVFISLFFTIISIYALKNYFAQQKKEKIQLMNNCPSFAIERTGGNNEDKILLPIPIPNLNQQKYQHLITIDHKAILNSDGMEITTPLYLKIATRYDTQATFNHPEKYFNLSLKTNNFEYQDTKRPLMTLENGLGTIKIQFSIEQKEIIKAKNPRLELICDYELVDAQGKVFGGGSQTIENKIDQLA</sequence>
<evidence type="ECO:0000256" key="1">
    <source>
        <dbReference type="SAM" id="Phobius"/>
    </source>
</evidence>
<keyword evidence="1" id="KW-1133">Transmembrane helix</keyword>
<proteinExistence type="predicted"/>
<dbReference type="EMBL" id="PUUG01000020">
    <property type="protein sequence ID" value="PQP79802.1"/>
    <property type="molecule type" value="Genomic_DNA"/>
</dbReference>